<feature type="transmembrane region" description="Helical" evidence="1">
    <location>
        <begin position="51"/>
        <end position="68"/>
    </location>
</feature>
<evidence type="ECO:0000256" key="1">
    <source>
        <dbReference type="SAM" id="Phobius"/>
    </source>
</evidence>
<dbReference type="Proteomes" id="UP000440066">
    <property type="component" value="Unassembled WGS sequence"/>
</dbReference>
<feature type="transmembrane region" description="Helical" evidence="1">
    <location>
        <begin position="80"/>
        <end position="102"/>
    </location>
</feature>
<proteinExistence type="predicted"/>
<keyword evidence="1" id="KW-0472">Membrane</keyword>
<feature type="transmembrane region" description="Helical" evidence="1">
    <location>
        <begin position="21"/>
        <end position="39"/>
    </location>
</feature>
<feature type="transmembrane region" description="Helical" evidence="1">
    <location>
        <begin position="175"/>
        <end position="199"/>
    </location>
</feature>
<reference evidence="2 3" key="1">
    <citation type="submission" date="2019-11" db="EMBL/GenBank/DDBJ databases">
        <title>Characterisation of Fundicoccus ignavus gen. nov. sp. nov., a novel genus of the family Aerococcaceae from bulk tank milk.</title>
        <authorList>
            <person name="Siebert A."/>
            <person name="Huptas C."/>
            <person name="Wenning M."/>
            <person name="Scherer S."/>
            <person name="Doll E.V."/>
        </authorList>
    </citation>
    <scope>NUCLEOTIDE SEQUENCE [LARGE SCALE GENOMIC DNA]</scope>
    <source>
        <strain evidence="2 3">DSM 109652</strain>
    </source>
</reference>
<keyword evidence="1" id="KW-0812">Transmembrane</keyword>
<organism evidence="2 3">
    <name type="scientific">Fundicoccus ignavus</name>
    <dbReference type="NCBI Taxonomy" id="2664442"/>
    <lineage>
        <taxon>Bacteria</taxon>
        <taxon>Bacillati</taxon>
        <taxon>Bacillota</taxon>
        <taxon>Bacilli</taxon>
        <taxon>Lactobacillales</taxon>
        <taxon>Aerococcaceae</taxon>
        <taxon>Fundicoccus</taxon>
    </lineage>
</organism>
<evidence type="ECO:0000313" key="3">
    <source>
        <dbReference type="Proteomes" id="UP000440066"/>
    </source>
</evidence>
<evidence type="ECO:0000313" key="2">
    <source>
        <dbReference type="EMBL" id="MRJ47520.1"/>
    </source>
</evidence>
<name>A0A844CED8_9LACT</name>
<dbReference type="RefSeq" id="WP_153832588.1">
    <property type="nucleotide sequence ID" value="NZ_WJQT01000010.1"/>
</dbReference>
<accession>A0A844CED8</accession>
<keyword evidence="1" id="KW-1133">Transmembrane helix</keyword>
<comment type="caution">
    <text evidence="2">The sequence shown here is derived from an EMBL/GenBank/DDBJ whole genome shotgun (WGS) entry which is preliminary data.</text>
</comment>
<feature type="transmembrane region" description="Helical" evidence="1">
    <location>
        <begin position="148"/>
        <end position="169"/>
    </location>
</feature>
<feature type="transmembrane region" description="Helical" evidence="1">
    <location>
        <begin position="114"/>
        <end position="136"/>
    </location>
</feature>
<protein>
    <submittedName>
        <fullName evidence="2">Uncharacterized protein</fullName>
    </submittedName>
</protein>
<sequence length="206" mass="22999">MKIQRINDERLAIKNLKIMRTGYTLQTLGIIAILGYNFITNGIDGVFENPLWIVFIASTIVLAFMSFGKDDERLTLRNLQITRIAYAIQVIGFVIILGNEYAAGGIEQARENPIWILFTVATMILIFMRMNIDVAYETDQKSESAKKGLVTSLIAVTLISITIGVITAISDGHTAMDGVITALVFLVCGFFPFFFLYTLRKEKNEG</sequence>
<gene>
    <name evidence="2" type="ORF">GF867_08080</name>
</gene>
<dbReference type="EMBL" id="WJQT01000010">
    <property type="protein sequence ID" value="MRJ47520.1"/>
    <property type="molecule type" value="Genomic_DNA"/>
</dbReference>
<dbReference type="AlphaFoldDB" id="A0A844CED8"/>